<protein>
    <submittedName>
        <fullName evidence="4">Uncharacterized protein</fullName>
    </submittedName>
</protein>
<evidence type="ECO:0000313" key="5">
    <source>
        <dbReference type="Proteomes" id="UP000825729"/>
    </source>
</evidence>
<dbReference type="Pfam" id="PF01476">
    <property type="entry name" value="LysM"/>
    <property type="match status" value="1"/>
</dbReference>
<organism evidence="4 5">
    <name type="scientific">Aristolochia fimbriata</name>
    <name type="common">White veined hardy Dutchman's pipe vine</name>
    <dbReference type="NCBI Taxonomy" id="158543"/>
    <lineage>
        <taxon>Eukaryota</taxon>
        <taxon>Viridiplantae</taxon>
        <taxon>Streptophyta</taxon>
        <taxon>Embryophyta</taxon>
        <taxon>Tracheophyta</taxon>
        <taxon>Spermatophyta</taxon>
        <taxon>Magnoliopsida</taxon>
        <taxon>Magnoliidae</taxon>
        <taxon>Piperales</taxon>
        <taxon>Aristolochiaceae</taxon>
        <taxon>Aristolochia</taxon>
    </lineage>
</organism>
<dbReference type="Gene3D" id="3.10.350.10">
    <property type="entry name" value="LysM domain"/>
    <property type="match status" value="1"/>
</dbReference>
<comment type="caution">
    <text evidence="4">The sequence shown here is derived from an EMBL/GenBank/DDBJ whole genome shotgun (WGS) entry which is preliminary data.</text>
</comment>
<dbReference type="SMART" id="SM00257">
    <property type="entry name" value="LysM"/>
    <property type="match status" value="1"/>
</dbReference>
<dbReference type="InterPro" id="IPR019448">
    <property type="entry name" value="NT-C2"/>
</dbReference>
<dbReference type="InterPro" id="IPR048972">
    <property type="entry name" value="PMI1_PMIR1-2_C"/>
</dbReference>
<dbReference type="InterPro" id="IPR039614">
    <property type="entry name" value="PMI1-like"/>
</dbReference>
<evidence type="ECO:0000313" key="4">
    <source>
        <dbReference type="EMBL" id="KAG9446458.1"/>
    </source>
</evidence>
<dbReference type="PROSITE" id="PS51840">
    <property type="entry name" value="C2_NT"/>
    <property type="match status" value="1"/>
</dbReference>
<feature type="domain" description="C2 NT-type" evidence="3">
    <location>
        <begin position="89"/>
        <end position="237"/>
    </location>
</feature>
<dbReference type="PANTHER" id="PTHR33414">
    <property type="entry name" value="PROTEIN PLASTID MOVEMENT IMPAIRED 1-RELATED 1"/>
    <property type="match status" value="1"/>
</dbReference>
<feature type="domain" description="LysM" evidence="2">
    <location>
        <begin position="1063"/>
        <end position="1111"/>
    </location>
</feature>
<dbReference type="InterPro" id="IPR018392">
    <property type="entry name" value="LysM"/>
</dbReference>
<proteinExistence type="predicted"/>
<dbReference type="AlphaFoldDB" id="A0AAV7ECI9"/>
<dbReference type="CDD" id="cd00118">
    <property type="entry name" value="LysM"/>
    <property type="match status" value="1"/>
</dbReference>
<name>A0AAV7ECI9_ARIFI</name>
<dbReference type="SUPFAM" id="SSF54106">
    <property type="entry name" value="LysM domain"/>
    <property type="match status" value="1"/>
</dbReference>
<dbReference type="PANTHER" id="PTHR33414:SF1">
    <property type="entry name" value="PROTEIN PLASTID MOVEMENT IMPAIRED 1-RELATED 1"/>
    <property type="match status" value="1"/>
</dbReference>
<evidence type="ECO:0000259" key="2">
    <source>
        <dbReference type="PROSITE" id="PS51782"/>
    </source>
</evidence>
<keyword evidence="5" id="KW-1185">Reference proteome</keyword>
<dbReference type="Pfam" id="PF21745">
    <property type="entry name" value="PMI1_PMIR1-2_C"/>
    <property type="match status" value="1"/>
</dbReference>
<dbReference type="EMBL" id="JAINDJ010000005">
    <property type="protein sequence ID" value="KAG9446458.1"/>
    <property type="molecule type" value="Genomic_DNA"/>
</dbReference>
<evidence type="ECO:0000259" key="3">
    <source>
        <dbReference type="PROSITE" id="PS51840"/>
    </source>
</evidence>
<dbReference type="Pfam" id="PF10358">
    <property type="entry name" value="NT-C2"/>
    <property type="match status" value="1"/>
</dbReference>
<dbReference type="InterPro" id="IPR036779">
    <property type="entry name" value="LysM_dom_sf"/>
</dbReference>
<reference evidence="4 5" key="1">
    <citation type="submission" date="2021-07" db="EMBL/GenBank/DDBJ databases">
        <title>The Aristolochia fimbriata genome: insights into angiosperm evolution, floral development and chemical biosynthesis.</title>
        <authorList>
            <person name="Jiao Y."/>
        </authorList>
    </citation>
    <scope>NUCLEOTIDE SEQUENCE [LARGE SCALE GENOMIC DNA]</scope>
    <source>
        <strain evidence="4">IBCAS-2021</strain>
        <tissue evidence="4">Leaf</tissue>
    </source>
</reference>
<dbReference type="Proteomes" id="UP000825729">
    <property type="component" value="Unassembled WGS sequence"/>
</dbReference>
<sequence>MDFGKKKMGGDALGNGRLLQEIEAIHRALYRDGNPVKPSRSISAGKTHQQFTPENSKSRALREATSSSSAKDKKSSSSIWNWKPLRALSSHVRNRRFNCSFSLHVHSVESLPSTFNDVSLRVHWKRRDGGLETRPARVFQGIAEFEETLVHNCMVYGTRSGPHHSAKYEAKHFLLFVEVVGNAELDLGKQRIDLTRLLPLTLEELEEEKSTGKWTTSFKLSGRAKGAILNVSFGFVVLGDRKVSESSTILKQSQSGMTKSLVGLEQGDGKVSLRRVGSLQGSAGYRAHHPSRSVEDVKILHEVLPSSKSDVTSSLTCENISLEPEFHHFTHKELNFCQDTEVESTKENFENANEEVEFNVIEQGIEIDEKGVLESKENQTAEKEEETVNLHEVGKVLDEDVKLKDAVSPDQTSIEKSNMPTTESVMEDLDAALRNLSIFEADELESSPSQKSNYSEIKSGYKEGKVGKSLSLDDITESVASDFLNMLGIEHSPLGLSSDSDPESPRERLWKQFKKDTLASGEDVFGIGMGKEIGAESASEVPQFDLGEFSKDYELSPISHAANTEYQMLGEAPKSRTRAKMLEDIETEALMREWGLNEKAFRSSPPNSASGFGSPIDLPPEEPLGLLPLGEGLGPCLQTKDGGFLRSMNPSLFGNAKNNASLIMQVSSPVVVPAEMGSGIMEILQHLASVGIEKLSVQASKLMPLEDITGKTMQQVAWEAAPSLEAREREDVFLQLDGKSADAGNDFFHGRKKGKNSSKLNLSSVNGDTSSEYVSLEDLAPLAMEKIEALSVEGLKIQSGMSDQEAPSNICPQSIGEISALEGMKARSGGLLGLEGTAGMQLLDIKDSNEDVDGLMSLSLSLDEWMKLDAGVVDEEDSDNSRTAKILAAHRANCTAKDLINGQWKGDDRGRKSRKCGLLGNNFTVALMVQLRDPLRNYEPVGTPMLALIQVERVFLPPKPKVYHNVSIKGNSEEVDEPEPVPAEAKEEKKEEEAAEVAEVVPQFKITEVHVAGIKTEPTKKKLWGSSTQQQSGSRWLVASGMGKSNKPAFLKPKGAIKSPQVATTTVQPGDTLWSISSRVHGSGAKWKELAALNPHIRNPNVIFPNETIRLR</sequence>
<gene>
    <name evidence="4" type="ORF">H6P81_012586</name>
</gene>
<feature type="region of interest" description="Disordered" evidence="1">
    <location>
        <begin position="33"/>
        <end position="75"/>
    </location>
</feature>
<dbReference type="PROSITE" id="PS51782">
    <property type="entry name" value="LYSM"/>
    <property type="match status" value="1"/>
</dbReference>
<feature type="compositionally biased region" description="Polar residues" evidence="1">
    <location>
        <begin position="40"/>
        <end position="55"/>
    </location>
</feature>
<accession>A0AAV7ECI9</accession>
<evidence type="ECO:0000256" key="1">
    <source>
        <dbReference type="SAM" id="MobiDB-lite"/>
    </source>
</evidence>